<gene>
    <name evidence="1" type="ORF">MML48_7g00009691</name>
</gene>
<dbReference type="Proteomes" id="UP001056778">
    <property type="component" value="Chromosome 7"/>
</dbReference>
<evidence type="ECO:0000313" key="1">
    <source>
        <dbReference type="EMBL" id="KAI4458317.1"/>
    </source>
</evidence>
<name>A0ACB9STI6_HOLOL</name>
<proteinExistence type="predicted"/>
<keyword evidence="2" id="KW-1185">Reference proteome</keyword>
<sequence>MKGVLLFIFLTINAVKSWNTCVDEAFCDAIRNQDTFSTYYLDSSFLSYDSSSFEATISNDDSENVLTFSVSAIEGNIFRITIDDPLNPRQAVPQALDGEPAQVEIEVSVNDDNVQIAAGDSVASVQLSPLRISIYKDDKLILIINDQNKMVYTPGNEDLAVALDFTFPSATTAFGIPLHADSFELRSTGLGGLDPYRLYNVDHCCYENYIQDSLYGAHPVFYAHGTEGTAAVFWLNAAQTFVDINKGDDQVQSYFISESGIVDIFVLTGPTFSTAISQYVSLTGKAPLPQAFTLGYHQSRWSYLTQDDAEEVVQELDNGDFPFDAIWFDVDYMENKKSFSWNYTAFPDPVGMQEYVNSTGRKVILIIDPHNIVQEGDELYDLATANGYFVKYANGSDFQGEGWPGLSSWWDFLDPDTAEFYSTLYSMENFVDTTDIVYVWNDMNEPEIFDGFERSWTRSLVYHLGGTIPNTDVHNIYALSQVRATYNGFLARYNNKKRPFLLSRSHFSGSHRYTATWTGDNNSTWEHLQISYPMCLSMAVAGMSFCGADVGGFAGNLTDELYQRWYQAGAWLPFFRAHTNQYYERREPYLYEEDVQVRIRNALRQRYSHLPLWYTLFYENERTGEPVIRPLVYHYPSDTNTYSIDNAFLVGSDVLVQPVSEEGAESVNIYLPGGEDEIWYDIDNNEVHSGSGYITVDVTLDSVPLYYRGGGIISRKDTPRSSTVAMESDPYTIYVFLNSNNEASGTLYIDDYESFEYRNSVYNYYRLESSGSDLTVSKIDEDADYPDGALDIESIVVYGGSADVKEARVGDKTYSVTYGKDNSYFRIDNVNLIVNTKENSRINFV</sequence>
<dbReference type="EMBL" id="CM043021">
    <property type="protein sequence ID" value="KAI4458317.1"/>
    <property type="molecule type" value="Genomic_DNA"/>
</dbReference>
<protein>
    <submittedName>
        <fullName evidence="1">Alpha-glucosidase</fullName>
    </submittedName>
</protein>
<accession>A0ACB9STI6</accession>
<reference evidence="1" key="1">
    <citation type="submission" date="2022-04" db="EMBL/GenBank/DDBJ databases">
        <title>Chromosome-scale genome assembly of Holotrichia oblita Faldermann.</title>
        <authorList>
            <person name="Rongchong L."/>
        </authorList>
    </citation>
    <scope>NUCLEOTIDE SEQUENCE</scope>
    <source>
        <strain evidence="1">81SQS9</strain>
    </source>
</reference>
<organism evidence="1 2">
    <name type="scientific">Holotrichia oblita</name>
    <name type="common">Chafer beetle</name>
    <dbReference type="NCBI Taxonomy" id="644536"/>
    <lineage>
        <taxon>Eukaryota</taxon>
        <taxon>Metazoa</taxon>
        <taxon>Ecdysozoa</taxon>
        <taxon>Arthropoda</taxon>
        <taxon>Hexapoda</taxon>
        <taxon>Insecta</taxon>
        <taxon>Pterygota</taxon>
        <taxon>Neoptera</taxon>
        <taxon>Endopterygota</taxon>
        <taxon>Coleoptera</taxon>
        <taxon>Polyphaga</taxon>
        <taxon>Scarabaeiformia</taxon>
        <taxon>Scarabaeidae</taxon>
        <taxon>Melolonthinae</taxon>
        <taxon>Holotrichia</taxon>
    </lineage>
</organism>
<comment type="caution">
    <text evidence="1">The sequence shown here is derived from an EMBL/GenBank/DDBJ whole genome shotgun (WGS) entry which is preliminary data.</text>
</comment>
<evidence type="ECO:0000313" key="2">
    <source>
        <dbReference type="Proteomes" id="UP001056778"/>
    </source>
</evidence>